<name>A0AC61T8L5_9BACI</name>
<reference evidence="1" key="1">
    <citation type="submission" date="2019-06" db="EMBL/GenBank/DDBJ databases">
        <title>Draft genome sequence of Bacillus sp. strain MHSD28.</title>
        <authorList>
            <person name="Makuwa S.C."/>
            <person name="Serepa-Dlamini M.H."/>
        </authorList>
    </citation>
    <scope>NUCLEOTIDE SEQUENCE</scope>
    <source>
        <strain evidence="1">MHSD28</strain>
    </source>
</reference>
<dbReference type="Proteomes" id="UP000317636">
    <property type="component" value="Unassembled WGS sequence"/>
</dbReference>
<protein>
    <submittedName>
        <fullName evidence="1">Uncharacterized protein</fullName>
    </submittedName>
</protein>
<evidence type="ECO:0000313" key="2">
    <source>
        <dbReference type="Proteomes" id="UP000317636"/>
    </source>
</evidence>
<keyword evidence="2" id="KW-1185">Reference proteome</keyword>
<evidence type="ECO:0000313" key="1">
    <source>
        <dbReference type="EMBL" id="TPV45952.1"/>
    </source>
</evidence>
<organism evidence="1 2">
    <name type="scientific">Bacillus dicomae</name>
    <dbReference type="NCBI Taxonomy" id="3088378"/>
    <lineage>
        <taxon>Bacteria</taxon>
        <taxon>Bacillati</taxon>
        <taxon>Bacillota</taxon>
        <taxon>Bacilli</taxon>
        <taxon>Bacillales</taxon>
        <taxon>Bacillaceae</taxon>
        <taxon>Bacillus</taxon>
        <taxon>Bacillus cereus group</taxon>
    </lineage>
</organism>
<proteinExistence type="predicted"/>
<comment type="caution">
    <text evidence="1">The sequence shown here is derived from an EMBL/GenBank/DDBJ whole genome shotgun (WGS) entry which is preliminary data.</text>
</comment>
<sequence length="422" mass="48780">MSFINSFFEKNFEHAQSLFFDVRFLFFGFTLISSLGFLIIYSFLYGYYFGGDEIFQISNFSIISNLIPFNLKTLTITSIFFVCIYYIFSVFISLIIKNKGMKLHTSILLVFTALLLNVAITMFFANELTFTSMLSFCLIWVFVGLIICYIYVAIKTLEHPFVTISGFLFHIVVFASLLYVLGSMGILEELEILKIISVLSVPSLIIITTMFHYYHRKRWFDLISYLSISLTISVVIVFILEKYNLIFISNIITLIILVLILHFIILKIMKWLPKMSEIKKKFSINVKFELGIKEEKERQKESKGFLYNLIAQCYSMLLNKANNTPKLAISLILLLAFVLLPRLSLSCGQLIRGINEAYESSVEITYVNQSGKEKGLIGNYYIENNSTLYVANKCWELEVIKPVNYHIKPMDKGNKQNCDKKD</sequence>
<accession>A0AC61T8L5</accession>
<gene>
    <name evidence="1" type="ORF">FJ659_01515</name>
</gene>
<dbReference type="EMBL" id="VHIV01000001">
    <property type="protein sequence ID" value="TPV45952.1"/>
    <property type="molecule type" value="Genomic_DNA"/>
</dbReference>